<sequence length="187" mass="21212">MTVTWRKTEDPNPISIGDFIFSPDKRFSIVKVEEKDEWNLRIKKITMDDAGMYKCEVSSRIKKLFGLVLLRITRNNNKESPYQEAPVPTDNPKLELTGTAFVSKGEPIVLTCNSTSNSIAPEALDWFKHGNKVVSTNNDNIKIENSIHKRTLISTLTIKRSTMDDAAMFICRASQLDVAHFQVHVLD</sequence>
<dbReference type="SUPFAM" id="SSF48726">
    <property type="entry name" value="Immunoglobulin"/>
    <property type="match status" value="2"/>
</dbReference>
<accession>A0ABQ9EH30</accession>
<comment type="caution">
    <text evidence="2">The sequence shown here is derived from an EMBL/GenBank/DDBJ whole genome shotgun (WGS) entry which is preliminary data.</text>
</comment>
<feature type="domain" description="Ig-like" evidence="1">
    <location>
        <begin position="1"/>
        <end position="65"/>
    </location>
</feature>
<evidence type="ECO:0000313" key="3">
    <source>
        <dbReference type="Proteomes" id="UP001217089"/>
    </source>
</evidence>
<dbReference type="EMBL" id="JARBDR010000903">
    <property type="protein sequence ID" value="KAJ8304019.1"/>
    <property type="molecule type" value="Genomic_DNA"/>
</dbReference>
<evidence type="ECO:0000313" key="2">
    <source>
        <dbReference type="EMBL" id="KAJ8304019.1"/>
    </source>
</evidence>
<organism evidence="2 3">
    <name type="scientific">Tegillarca granosa</name>
    <name type="common">Malaysian cockle</name>
    <name type="synonym">Anadara granosa</name>
    <dbReference type="NCBI Taxonomy" id="220873"/>
    <lineage>
        <taxon>Eukaryota</taxon>
        <taxon>Metazoa</taxon>
        <taxon>Spiralia</taxon>
        <taxon>Lophotrochozoa</taxon>
        <taxon>Mollusca</taxon>
        <taxon>Bivalvia</taxon>
        <taxon>Autobranchia</taxon>
        <taxon>Pteriomorphia</taxon>
        <taxon>Arcoida</taxon>
        <taxon>Arcoidea</taxon>
        <taxon>Arcidae</taxon>
        <taxon>Tegillarca</taxon>
    </lineage>
</organism>
<feature type="domain" description="Ig-like" evidence="1">
    <location>
        <begin position="92"/>
        <end position="187"/>
    </location>
</feature>
<name>A0ABQ9EH30_TEGGR</name>
<dbReference type="InterPro" id="IPR036179">
    <property type="entry name" value="Ig-like_dom_sf"/>
</dbReference>
<dbReference type="PROSITE" id="PS50835">
    <property type="entry name" value="IG_LIKE"/>
    <property type="match status" value="2"/>
</dbReference>
<reference evidence="2 3" key="1">
    <citation type="submission" date="2022-12" db="EMBL/GenBank/DDBJ databases">
        <title>Chromosome-level genome of Tegillarca granosa.</title>
        <authorList>
            <person name="Kim J."/>
        </authorList>
    </citation>
    <scope>NUCLEOTIDE SEQUENCE [LARGE SCALE GENOMIC DNA]</scope>
    <source>
        <strain evidence="2">Teg-2019</strain>
        <tissue evidence="2">Adductor muscle</tissue>
    </source>
</reference>
<dbReference type="InterPro" id="IPR003599">
    <property type="entry name" value="Ig_sub"/>
</dbReference>
<gene>
    <name evidence="2" type="ORF">KUTeg_017602</name>
</gene>
<feature type="non-terminal residue" evidence="2">
    <location>
        <position position="187"/>
    </location>
</feature>
<dbReference type="Proteomes" id="UP001217089">
    <property type="component" value="Unassembled WGS sequence"/>
</dbReference>
<dbReference type="Gene3D" id="2.60.40.10">
    <property type="entry name" value="Immunoglobulins"/>
    <property type="match status" value="2"/>
</dbReference>
<keyword evidence="3" id="KW-1185">Reference proteome</keyword>
<dbReference type="InterPro" id="IPR007110">
    <property type="entry name" value="Ig-like_dom"/>
</dbReference>
<dbReference type="Pfam" id="PF13927">
    <property type="entry name" value="Ig_3"/>
    <property type="match status" value="1"/>
</dbReference>
<dbReference type="PANTHER" id="PTHR23279:SF36">
    <property type="entry name" value="DEFECTIVE PROBOSCIS EXTENSION RESPONSE 9, ISOFORM A"/>
    <property type="match status" value="1"/>
</dbReference>
<dbReference type="InterPro" id="IPR013783">
    <property type="entry name" value="Ig-like_fold"/>
</dbReference>
<dbReference type="InterPro" id="IPR037448">
    <property type="entry name" value="Zig-8"/>
</dbReference>
<proteinExistence type="predicted"/>
<dbReference type="SMART" id="SM00409">
    <property type="entry name" value="IG"/>
    <property type="match status" value="2"/>
</dbReference>
<protein>
    <recommendedName>
        <fullName evidence="1">Ig-like domain-containing protein</fullName>
    </recommendedName>
</protein>
<evidence type="ECO:0000259" key="1">
    <source>
        <dbReference type="PROSITE" id="PS50835"/>
    </source>
</evidence>
<dbReference type="PANTHER" id="PTHR23279">
    <property type="entry name" value="DEFECTIVE PROBOSCIS EXTENSION RESPONSE DPR -RELATED"/>
    <property type="match status" value="1"/>
</dbReference>